<dbReference type="InterPro" id="IPR004613">
    <property type="entry name" value="RNase_J"/>
</dbReference>
<dbReference type="HAMAP" id="MF_01491">
    <property type="entry name" value="RNase_J_bact"/>
    <property type="match status" value="1"/>
</dbReference>
<comment type="cofactor">
    <cofactor evidence="12">
        <name>Ca(2+)</name>
        <dbReference type="ChEBI" id="CHEBI:29108"/>
    </cofactor>
    <text evidence="12">Binds 1 Ca(2+) cation per subunit. Seen in 1 crystal structure, it is not clear if it is physiologically important.</text>
</comment>
<dbReference type="Gene3D" id="3.60.15.10">
    <property type="entry name" value="Ribonuclease Z/Hydroxyacylglutathione hydrolase-like"/>
    <property type="match status" value="1"/>
</dbReference>
<evidence type="ECO:0000256" key="8">
    <source>
        <dbReference type="ARBA" id="ARBA00022884"/>
    </source>
</evidence>
<proteinExistence type="inferred from homology"/>
<dbReference type="GO" id="GO:0008270">
    <property type="term" value="F:zinc ion binding"/>
    <property type="evidence" value="ECO:0007669"/>
    <property type="project" value="InterPro"/>
</dbReference>
<keyword evidence="6 12" id="KW-0862">Zinc</keyword>
<evidence type="ECO:0000256" key="3">
    <source>
        <dbReference type="ARBA" id="ARBA00022723"/>
    </source>
</evidence>
<feature type="binding site" evidence="12">
    <location>
        <position position="79"/>
    </location>
    <ligand>
        <name>Zn(2+)</name>
        <dbReference type="ChEBI" id="CHEBI:29105"/>
        <label>2</label>
        <note>catalytic</note>
    </ligand>
</feature>
<dbReference type="GO" id="GO:0004534">
    <property type="term" value="F:5'-3' RNA exonuclease activity"/>
    <property type="evidence" value="ECO:0007669"/>
    <property type="project" value="UniProtKB-UniRule"/>
</dbReference>
<dbReference type="InterPro" id="IPR011108">
    <property type="entry name" value="RMMBL"/>
</dbReference>
<dbReference type="GO" id="GO:0004521">
    <property type="term" value="F:RNA endonuclease activity"/>
    <property type="evidence" value="ECO:0007669"/>
    <property type="project" value="UniProtKB-UniRule"/>
</dbReference>
<evidence type="ECO:0000256" key="1">
    <source>
        <dbReference type="ARBA" id="ARBA00022490"/>
    </source>
</evidence>
<dbReference type="SMART" id="SM00849">
    <property type="entry name" value="Lactamase_B"/>
    <property type="match status" value="1"/>
</dbReference>
<feature type="binding site" evidence="12">
    <location>
        <position position="164"/>
    </location>
    <ligand>
        <name>Zn(2+)</name>
        <dbReference type="ChEBI" id="CHEBI:29105"/>
        <label>2</label>
        <note>catalytic</note>
    </ligand>
</feature>
<dbReference type="AlphaFoldDB" id="A0A1F5EC44"/>
<evidence type="ECO:0000256" key="11">
    <source>
        <dbReference type="PIRSR" id="PIRSR004803-2"/>
    </source>
</evidence>
<comment type="subcellular location">
    <subcellularLocation>
        <location evidence="9">Cytoplasm</location>
    </subcellularLocation>
</comment>
<evidence type="ECO:0000256" key="5">
    <source>
        <dbReference type="ARBA" id="ARBA00022801"/>
    </source>
</evidence>
<dbReference type="InterPro" id="IPR041636">
    <property type="entry name" value="RNase_J_C"/>
</dbReference>
<feature type="active site" description="Proton donor" evidence="10">
    <location>
        <position position="196"/>
    </location>
</feature>
<dbReference type="STRING" id="1797471.A3A71_00315"/>
<dbReference type="GO" id="GO:0005737">
    <property type="term" value="C:cytoplasm"/>
    <property type="evidence" value="ECO:0007669"/>
    <property type="project" value="UniProtKB-SubCell"/>
</dbReference>
<dbReference type="GO" id="GO:0003723">
    <property type="term" value="F:RNA binding"/>
    <property type="evidence" value="ECO:0007669"/>
    <property type="project" value="UniProtKB-UniRule"/>
</dbReference>
<dbReference type="EMBL" id="MEZX01000002">
    <property type="protein sequence ID" value="OGD64988.1"/>
    <property type="molecule type" value="Genomic_DNA"/>
</dbReference>
<comment type="cofactor">
    <cofactor evidence="12">
        <name>Zn(2+)</name>
        <dbReference type="ChEBI" id="CHEBI:29105"/>
    </cofactor>
    <text evidence="12">Binds 2 Zn(2+) ions per subunit. It is not clear if Zn(2+) or Mg(2+) is physiologically important.</text>
</comment>
<dbReference type="InterPro" id="IPR001279">
    <property type="entry name" value="Metallo-B-lactamas"/>
</dbReference>
<dbReference type="PROSITE" id="PS01292">
    <property type="entry name" value="UPF0036"/>
    <property type="match status" value="1"/>
</dbReference>
<dbReference type="GO" id="GO:0006364">
    <property type="term" value="P:rRNA processing"/>
    <property type="evidence" value="ECO:0007669"/>
    <property type="project" value="UniProtKB-UniRule"/>
</dbReference>
<reference evidence="14 15" key="1">
    <citation type="journal article" date="2016" name="Nat. Commun.">
        <title>Thousands of microbial genomes shed light on interconnected biogeochemical processes in an aquifer system.</title>
        <authorList>
            <person name="Anantharaman K."/>
            <person name="Brown C.T."/>
            <person name="Hug L.A."/>
            <person name="Sharon I."/>
            <person name="Castelle C.J."/>
            <person name="Probst A.J."/>
            <person name="Thomas B.C."/>
            <person name="Singh A."/>
            <person name="Wilkins M.J."/>
            <person name="Karaoz U."/>
            <person name="Brodie E.L."/>
            <person name="Williams K.H."/>
            <person name="Hubbard S.S."/>
            <person name="Banfield J.F."/>
        </authorList>
    </citation>
    <scope>NUCLEOTIDE SEQUENCE [LARGE SCALE GENOMIC DNA]</scope>
</reference>
<comment type="function">
    <text evidence="9">An RNase that has 5'-3' exonuclease and possibly endonuclease activity. Involved in maturation of rRNA and in some organisms also mRNA maturation and/or decay.</text>
</comment>
<keyword evidence="5 9" id="KW-0378">Hydrolase</keyword>
<dbReference type="PIRSF" id="PIRSF004803">
    <property type="entry name" value="RnjA"/>
    <property type="match status" value="1"/>
</dbReference>
<feature type="binding site" evidence="12">
    <location>
        <position position="75"/>
    </location>
    <ligand>
        <name>Zn(2+)</name>
        <dbReference type="ChEBI" id="CHEBI:29105"/>
        <label>1</label>
        <note>catalytic</note>
    </ligand>
</feature>
<keyword evidence="2 9" id="KW-0540">Nuclease</keyword>
<name>A0A1F5EC44_9BACT</name>
<feature type="binding site" evidence="12">
    <location>
        <position position="77"/>
    </location>
    <ligand>
        <name>Zn(2+)</name>
        <dbReference type="ChEBI" id="CHEBI:29105"/>
        <label>1</label>
        <note>catalytic</note>
    </ligand>
</feature>
<dbReference type="InterPro" id="IPR042173">
    <property type="entry name" value="RNase_J_2"/>
</dbReference>
<feature type="binding site" evidence="11">
    <location>
        <begin position="365"/>
        <end position="369"/>
    </location>
    <ligand>
        <name>substrate</name>
    </ligand>
</feature>
<evidence type="ECO:0000313" key="15">
    <source>
        <dbReference type="Proteomes" id="UP000177481"/>
    </source>
</evidence>
<dbReference type="Gene3D" id="3.10.20.580">
    <property type="match status" value="1"/>
</dbReference>
<keyword evidence="8 9" id="KW-0694">RNA-binding</keyword>
<evidence type="ECO:0000256" key="4">
    <source>
        <dbReference type="ARBA" id="ARBA00022759"/>
    </source>
</evidence>
<dbReference type="Pfam" id="PF17770">
    <property type="entry name" value="RNase_J_C"/>
    <property type="match status" value="1"/>
</dbReference>
<evidence type="ECO:0000259" key="13">
    <source>
        <dbReference type="SMART" id="SM00849"/>
    </source>
</evidence>
<feature type="binding site" evidence="12">
    <location>
        <position position="142"/>
    </location>
    <ligand>
        <name>Zn(2+)</name>
        <dbReference type="ChEBI" id="CHEBI:29105"/>
        <label>1</label>
        <note>catalytic</note>
    </ligand>
</feature>
<evidence type="ECO:0000256" key="7">
    <source>
        <dbReference type="ARBA" id="ARBA00022839"/>
    </source>
</evidence>
<dbReference type="InterPro" id="IPR001587">
    <property type="entry name" value="RNase_J_CS"/>
</dbReference>
<keyword evidence="9" id="KW-0698">rRNA processing</keyword>
<dbReference type="InterPro" id="IPR030854">
    <property type="entry name" value="RNase_J_bac"/>
</dbReference>
<organism evidence="14 15">
    <name type="scientific">Candidatus Berkelbacteria bacterium RIFCSPLOWO2_01_FULL_50_28</name>
    <dbReference type="NCBI Taxonomy" id="1797471"/>
    <lineage>
        <taxon>Bacteria</taxon>
        <taxon>Candidatus Berkelbacteria</taxon>
    </lineage>
</organism>
<keyword evidence="1 9" id="KW-0963">Cytoplasm</keyword>
<keyword evidence="12" id="KW-0106">Calcium</keyword>
<keyword evidence="4 9" id="KW-0255">Endonuclease</keyword>
<dbReference type="InterPro" id="IPR055132">
    <property type="entry name" value="RNase_J_b_CASP"/>
</dbReference>
<feature type="active site" description="Proton acceptor" evidence="10">
    <location>
        <position position="369"/>
    </location>
</feature>
<feature type="binding site" evidence="12">
    <location>
        <position position="52"/>
    </location>
    <ligand>
        <name>Ca(2+)</name>
        <dbReference type="ChEBI" id="CHEBI:29108"/>
    </ligand>
</feature>
<dbReference type="Gene3D" id="3.40.50.10710">
    <property type="entry name" value="Metallo-hydrolase/oxidoreductase"/>
    <property type="match status" value="1"/>
</dbReference>
<evidence type="ECO:0000256" key="6">
    <source>
        <dbReference type="ARBA" id="ARBA00022833"/>
    </source>
</evidence>
<dbReference type="SUPFAM" id="SSF56281">
    <property type="entry name" value="Metallo-hydrolase/oxidoreductase"/>
    <property type="match status" value="1"/>
</dbReference>
<evidence type="ECO:0000256" key="9">
    <source>
        <dbReference type="HAMAP-Rule" id="MF_01491"/>
    </source>
</evidence>
<dbReference type="Pfam" id="PF00753">
    <property type="entry name" value="Lactamase_B"/>
    <property type="match status" value="1"/>
</dbReference>
<feature type="domain" description="Metallo-beta-lactamase" evidence="13">
    <location>
        <begin position="22"/>
        <end position="216"/>
    </location>
</feature>
<protein>
    <recommendedName>
        <fullName evidence="9">Ribonuclease J</fullName>
        <shortName evidence="9">RNase J</shortName>
        <ecNumber evidence="9">3.1.-.-</ecNumber>
    </recommendedName>
</protein>
<comment type="caution">
    <text evidence="9">Lacks conserved residue(s) required for the propagation of feature annotation.</text>
</comment>
<dbReference type="EC" id="3.1.-.-" evidence="9"/>
<keyword evidence="7 9" id="KW-0269">Exonuclease</keyword>
<dbReference type="Pfam" id="PF22505">
    <property type="entry name" value="RNase_J_b_CASP"/>
    <property type="match status" value="1"/>
</dbReference>
<evidence type="ECO:0000256" key="12">
    <source>
        <dbReference type="PIRSR" id="PIRSR004803-3"/>
    </source>
</evidence>
<feature type="binding site" evidence="12">
    <location>
        <position position="391"/>
    </location>
    <ligand>
        <name>Zn(2+)</name>
        <dbReference type="ChEBI" id="CHEBI:29105"/>
        <label>1</label>
        <note>catalytic</note>
    </ligand>
</feature>
<dbReference type="InterPro" id="IPR036866">
    <property type="entry name" value="RibonucZ/Hydroxyglut_hydro"/>
</dbReference>
<dbReference type="CDD" id="cd07714">
    <property type="entry name" value="RNaseJ_MBL-fold"/>
    <property type="match status" value="1"/>
</dbReference>
<feature type="binding site" evidence="12">
    <location>
        <position position="50"/>
    </location>
    <ligand>
        <name>Ca(2+)</name>
        <dbReference type="ChEBI" id="CHEBI:29108"/>
    </ligand>
</feature>
<accession>A0A1F5EC44</accession>
<comment type="caution">
    <text evidence="14">The sequence shown here is derived from an EMBL/GenBank/DDBJ whole genome shotgun (WGS) entry which is preliminary data.</text>
</comment>
<feature type="binding site" evidence="12">
    <location>
        <position position="445"/>
    </location>
    <ligand>
        <name>Ca(2+)</name>
        <dbReference type="ChEBI" id="CHEBI:29108"/>
    </ligand>
</feature>
<evidence type="ECO:0000256" key="2">
    <source>
        <dbReference type="ARBA" id="ARBA00022722"/>
    </source>
</evidence>
<comment type="similarity">
    <text evidence="9">Belongs to the metallo-beta-lactamase superfamily. RNA-metabolizing metallo-beta-lactamase-like family. Bacterial RNase J subfamily.</text>
</comment>
<dbReference type="PANTHER" id="PTHR43694">
    <property type="entry name" value="RIBONUCLEASE J"/>
    <property type="match status" value="1"/>
</dbReference>
<dbReference type="Proteomes" id="UP000177481">
    <property type="component" value="Unassembled WGS sequence"/>
</dbReference>
<feature type="binding site" evidence="12">
    <location>
        <position position="80"/>
    </location>
    <ligand>
        <name>Zn(2+)</name>
        <dbReference type="ChEBI" id="CHEBI:29105"/>
        <label>1</label>
        <note>catalytic</note>
    </ligand>
</feature>
<evidence type="ECO:0000313" key="14">
    <source>
        <dbReference type="EMBL" id="OGD64988.1"/>
    </source>
</evidence>
<comment type="subunit">
    <text evidence="9">Homodimer, may be a subunit of the RNA degradosome.</text>
</comment>
<evidence type="ECO:0000256" key="10">
    <source>
        <dbReference type="PIRSR" id="PIRSR004803-1"/>
    </source>
</evidence>
<keyword evidence="3 12" id="KW-0479">Metal-binding</keyword>
<dbReference type="PANTHER" id="PTHR43694:SF1">
    <property type="entry name" value="RIBONUCLEASE J"/>
    <property type="match status" value="1"/>
</dbReference>
<dbReference type="NCBIfam" id="TIGR00649">
    <property type="entry name" value="MG423"/>
    <property type="match status" value="1"/>
</dbReference>
<dbReference type="Pfam" id="PF07521">
    <property type="entry name" value="RMMBL"/>
    <property type="match status" value="1"/>
</dbReference>
<sequence>MARAANNVLRIIPLGGSGETGDKNMFVYEYNNDILVIDAGIKFPDADMPGIDYVICDTTYLEQNKSRIKAFIITHGHEDHIGGMPYIWPKFPVPIYTAPLTAGLIKAKFEEHGISNAEWRIIKPNDKIQIGEFVVEPVRMTHSIPDILGLAITAGGNLIYHATDWKIDFTPPFGEPTDFIKLAELSKRGITCLLSDSTNVMNPGFTMSEQVVGKALEDIFAKAKGRIIVSSFSSRIDRIQHVVTAAAATGRHVAVSGRSMEKNINIAMELGYLKVPQGVLVDIRTINSQADHKIVVMCTGSQGEEFSALVRMATGEHRHINIKKGDTIALSSSNVPGNEVAVGNTIDNLYRLGADVITNKELDIHSSGHANREEMKLMISLLQPKYLIPIHGDYRNLVEHAKLAQGLGMKEENCFVIENGQIAEFENGVGRIAKERAPVGYVLIDGLGVGDIGEIVLRDRQTMAKDGIFLVIMTLDSQKGTLITSPDIISRGFVYMKESEDLIAQTRQQIRKMHDVHTGRGTINWEYFKKAMRDDIGNFLFDKTQRRPMVIPVVIQV</sequence>
<gene>
    <name evidence="9" type="primary">rnj</name>
    <name evidence="14" type="ORF">A3A71_00315</name>
</gene>